<dbReference type="PRINTS" id="PR00313">
    <property type="entry name" value="CABNDNGRPT"/>
</dbReference>
<name>K9ZPL4_ANACC</name>
<organism evidence="1 2">
    <name type="scientific">Anabaena cylindrica (strain ATCC 27899 / PCC 7122)</name>
    <dbReference type="NCBI Taxonomy" id="272123"/>
    <lineage>
        <taxon>Bacteria</taxon>
        <taxon>Bacillati</taxon>
        <taxon>Cyanobacteriota</taxon>
        <taxon>Cyanophyceae</taxon>
        <taxon>Nostocales</taxon>
        <taxon>Nostocaceae</taxon>
        <taxon>Anabaena</taxon>
    </lineage>
</organism>
<dbReference type="KEGG" id="acy:Anacy_5395"/>
<dbReference type="PATRIC" id="fig|272123.3.peg.5846"/>
<proteinExistence type="predicted"/>
<dbReference type="STRING" id="272123.Anacy_5395"/>
<gene>
    <name evidence="1" type="ordered locus">Anacy_5395</name>
</gene>
<dbReference type="SUPFAM" id="SSF51120">
    <property type="entry name" value="beta-Roll"/>
    <property type="match status" value="1"/>
</dbReference>
<keyword evidence="2" id="KW-1185">Reference proteome</keyword>
<dbReference type="InterPro" id="IPR011042">
    <property type="entry name" value="6-blade_b-propeller_TolB-like"/>
</dbReference>
<dbReference type="SUPFAM" id="SSF101898">
    <property type="entry name" value="NHL repeat"/>
    <property type="match status" value="2"/>
</dbReference>
<protein>
    <submittedName>
        <fullName evidence="1">NHL repeat containing protein</fullName>
    </submittedName>
</protein>
<evidence type="ECO:0000313" key="2">
    <source>
        <dbReference type="Proteomes" id="UP000010474"/>
    </source>
</evidence>
<dbReference type="AlphaFoldDB" id="K9ZPL4"/>
<evidence type="ECO:0000313" key="1">
    <source>
        <dbReference type="EMBL" id="AFZ60714.1"/>
    </source>
</evidence>
<dbReference type="eggNOG" id="COG2931">
    <property type="taxonomic scope" value="Bacteria"/>
</dbReference>
<dbReference type="Gene3D" id="2.120.10.30">
    <property type="entry name" value="TolB, C-terminal domain"/>
    <property type="match status" value="1"/>
</dbReference>
<reference evidence="2" key="1">
    <citation type="journal article" date="2013" name="Proc. Natl. Acad. Sci. U.S.A.">
        <title>Improving the coverage of the cyanobacterial phylum using diversity-driven genome sequencing.</title>
        <authorList>
            <person name="Shih P.M."/>
            <person name="Wu D."/>
            <person name="Latifi A."/>
            <person name="Axen S.D."/>
            <person name="Fewer D.P."/>
            <person name="Talla E."/>
            <person name="Calteau A."/>
            <person name="Cai F."/>
            <person name="Tandeau de Marsac N."/>
            <person name="Rippka R."/>
            <person name="Herdman M."/>
            <person name="Sivonen K."/>
            <person name="Coursin T."/>
            <person name="Laurent T."/>
            <person name="Goodwin L."/>
            <person name="Nolan M."/>
            <person name="Davenport K.W."/>
            <person name="Han C.S."/>
            <person name="Rubin E.M."/>
            <person name="Eisen J.A."/>
            <person name="Woyke T."/>
            <person name="Gugger M."/>
            <person name="Kerfeld C.A."/>
        </authorList>
    </citation>
    <scope>NUCLEOTIDE SEQUENCE [LARGE SCALE GENOMIC DNA]</scope>
    <source>
        <strain evidence="2">ATCC 27899 / PCC 7122</strain>
    </source>
</reference>
<dbReference type="EMBL" id="CP003659">
    <property type="protein sequence ID" value="AFZ60714.1"/>
    <property type="molecule type" value="Genomic_DNA"/>
</dbReference>
<dbReference type="OrthoDB" id="476591at2"/>
<sequence>MQNINSSILVGNTRGDNVLRFDAYTGNYLGEFITSGLGGLEDPDTLLFGPDGNGDGKSDLYIASRSEVGGSSILRFDGQTGNFIDVFVGDNPDTALDESGGLVRPYGIAYGPDGNFYVASFLSDQILRYNGSTGEFIDVFAQGNGQVGGLNGPNGLLFINNSLYVTTQGSVAKVNPDTGEAFPDFSAGLSSQVLRYNSLIAGATPTVFATPQPSPDSFGFVSLLGLALGEDGDLYVSDFANDIRRYDLESGELVDTLSTNYTTETPPSNNFIGSLAFAPNGDLLTVGFDVTTEQGAILKYDTESSSPVNPFQVLVPTNPVLERPVGITFFPTESQLVFGTPGNDELIAGVDLEAVVDIVFTGGGSDEVDLAIKSHASDNRAFLGSGNDIIYVNNSDRAFGGSGDDIFDATDGKGDSRMSGGSGHDTFYLGSVDRALGGDGNDKFFVQSGGDNLISGGAGADHFFIANAELPDTANTILDFEIGIDVISINGAAALGISAATLLLHEMSGNTEISFGDKTLAILNGVTNLDINLIKFDVFI</sequence>
<dbReference type="HOGENOM" id="CLU_442572_0_0_3"/>
<dbReference type="Gene3D" id="2.150.10.10">
    <property type="entry name" value="Serralysin-like metalloprotease, C-terminal"/>
    <property type="match status" value="2"/>
</dbReference>
<accession>K9ZPL4</accession>
<dbReference type="Proteomes" id="UP000010474">
    <property type="component" value="Chromosome"/>
</dbReference>
<dbReference type="eggNOG" id="COG3391">
    <property type="taxonomic scope" value="Bacteria"/>
</dbReference>
<dbReference type="RefSeq" id="WP_015217326.1">
    <property type="nucleotide sequence ID" value="NC_019771.1"/>
</dbReference>
<dbReference type="InterPro" id="IPR011049">
    <property type="entry name" value="Serralysin-like_metalloprot_C"/>
</dbReference>